<dbReference type="InterPro" id="IPR017871">
    <property type="entry name" value="ABC_transporter-like_CS"/>
</dbReference>
<reference evidence="12 13" key="1">
    <citation type="submission" date="2019-07" db="EMBL/GenBank/DDBJ databases">
        <authorList>
            <person name="Park Y.J."/>
            <person name="Jeong S.E."/>
            <person name="Jung H.S."/>
        </authorList>
    </citation>
    <scope>NUCLEOTIDE SEQUENCE [LARGE SCALE GENOMIC DNA]</scope>
    <source>
        <strain evidence="13">P16(2019)</strain>
    </source>
</reference>
<evidence type="ECO:0000256" key="4">
    <source>
        <dbReference type="ARBA" id="ARBA00022692"/>
    </source>
</evidence>
<dbReference type="PANTHER" id="PTHR43394:SF1">
    <property type="entry name" value="ATP-BINDING CASSETTE SUB-FAMILY B MEMBER 10, MITOCHONDRIAL"/>
    <property type="match status" value="1"/>
</dbReference>
<keyword evidence="6 12" id="KW-0067">ATP-binding</keyword>
<feature type="domain" description="ABC transmembrane type-1" evidence="11">
    <location>
        <begin position="19"/>
        <end position="301"/>
    </location>
</feature>
<accession>A0A553ZWL0</accession>
<dbReference type="PANTHER" id="PTHR43394">
    <property type="entry name" value="ATP-DEPENDENT PERMEASE MDL1, MITOCHONDRIAL"/>
    <property type="match status" value="1"/>
</dbReference>
<dbReference type="Gene3D" id="3.40.50.300">
    <property type="entry name" value="P-loop containing nucleotide triphosphate hydrolases"/>
    <property type="match status" value="1"/>
</dbReference>
<evidence type="ECO:0000259" key="10">
    <source>
        <dbReference type="PROSITE" id="PS50893"/>
    </source>
</evidence>
<dbReference type="GO" id="GO:0005886">
    <property type="term" value="C:plasma membrane"/>
    <property type="evidence" value="ECO:0007669"/>
    <property type="project" value="UniProtKB-SubCell"/>
</dbReference>
<dbReference type="PROSITE" id="PS50929">
    <property type="entry name" value="ABC_TM1F"/>
    <property type="match status" value="1"/>
</dbReference>
<evidence type="ECO:0000256" key="3">
    <source>
        <dbReference type="ARBA" id="ARBA00022475"/>
    </source>
</evidence>
<feature type="transmembrane region" description="Helical" evidence="9">
    <location>
        <begin position="125"/>
        <end position="146"/>
    </location>
</feature>
<keyword evidence="8 9" id="KW-0472">Membrane</keyword>
<dbReference type="Gene3D" id="1.20.1560.10">
    <property type="entry name" value="ABC transporter type 1, transmembrane domain"/>
    <property type="match status" value="1"/>
</dbReference>
<dbReference type="InterPro" id="IPR027417">
    <property type="entry name" value="P-loop_NTPase"/>
</dbReference>
<sequence>MDTFKRLSQFFLPDKLLFIWSLVALTAVTGLTVLYPIILQYTIDTAVVGGQYDLIPYLALGFIGIMLLKGGAVYIHQYLGDMFGVKAVYRLRKSLYKKLQFLPFRYYDNAKTGDLMSRLTADVEAFRFFLSFGCAQLVNLVLLIGFSMAIMFYYSVPLTLATMAMVPLLVFVVIRFDKRVHPAFRSIRKSLARLNTKVQENVSGMQTVKALSQEDEEIYRFSGKNDDYRDNHLHVAKIWGTYFPLMELVGNLAAVILLAFGGYLTITGSLTPGELVAFFSLIAYITGPIMGLGFIINTFSQSKASGERLLEVLDEDERPDGEEEEQSSRLVGEVSFRQVTAQYDSKHKPAIKDISFEATKGKTIGLVGATGSGKSTIIQLLLRFYERQSGEILIDGRPLENYTVKELRRNIGVVLQQTFLFSSTIRDNLSYGNPDASMEEIVDAAKRADAHEFISKLPKGYDTVLGERGLGLSGGQKQRIAIARAIIMDPSILILDDATSAVDMQTEIKIQQAFREVMKGRTTFIIAHRISSVKHADEILVLDEGEIVERGTHHELLEHRAGIYRRIYDIQNQDQQHVLQRA</sequence>
<gene>
    <name evidence="12" type="ORF">FN960_15135</name>
</gene>
<dbReference type="EMBL" id="VLXZ01000009">
    <property type="protein sequence ID" value="TSB45812.1"/>
    <property type="molecule type" value="Genomic_DNA"/>
</dbReference>
<keyword evidence="7 9" id="KW-1133">Transmembrane helix</keyword>
<dbReference type="RefSeq" id="WP_143849677.1">
    <property type="nucleotide sequence ID" value="NZ_VLXZ01000009.1"/>
</dbReference>
<keyword evidence="5" id="KW-0547">Nucleotide-binding</keyword>
<keyword evidence="2" id="KW-0813">Transport</keyword>
<dbReference type="CDD" id="cd18542">
    <property type="entry name" value="ABC_6TM_YknU_like"/>
    <property type="match status" value="1"/>
</dbReference>
<evidence type="ECO:0000256" key="1">
    <source>
        <dbReference type="ARBA" id="ARBA00004651"/>
    </source>
</evidence>
<evidence type="ECO:0000313" key="13">
    <source>
        <dbReference type="Proteomes" id="UP000318521"/>
    </source>
</evidence>
<feature type="transmembrane region" description="Helical" evidence="9">
    <location>
        <begin position="278"/>
        <end position="299"/>
    </location>
</feature>
<dbReference type="FunFam" id="3.40.50.300:FF:000221">
    <property type="entry name" value="Multidrug ABC transporter ATP-binding protein"/>
    <property type="match status" value="1"/>
</dbReference>
<evidence type="ECO:0000256" key="8">
    <source>
        <dbReference type="ARBA" id="ARBA00023136"/>
    </source>
</evidence>
<evidence type="ECO:0000256" key="9">
    <source>
        <dbReference type="SAM" id="Phobius"/>
    </source>
</evidence>
<dbReference type="SUPFAM" id="SSF90123">
    <property type="entry name" value="ABC transporter transmembrane region"/>
    <property type="match status" value="1"/>
</dbReference>
<evidence type="ECO:0000256" key="7">
    <source>
        <dbReference type="ARBA" id="ARBA00022989"/>
    </source>
</evidence>
<keyword evidence="4 9" id="KW-0812">Transmembrane</keyword>
<dbReference type="GO" id="GO:0005524">
    <property type="term" value="F:ATP binding"/>
    <property type="evidence" value="ECO:0007669"/>
    <property type="project" value="UniProtKB-KW"/>
</dbReference>
<dbReference type="OrthoDB" id="9770415at2"/>
<comment type="caution">
    <text evidence="12">The sequence shown here is derived from an EMBL/GenBank/DDBJ whole genome shotgun (WGS) entry which is preliminary data.</text>
</comment>
<feature type="transmembrane region" description="Helical" evidence="9">
    <location>
        <begin position="16"/>
        <end position="43"/>
    </location>
</feature>
<proteinExistence type="predicted"/>
<dbReference type="Pfam" id="PF00664">
    <property type="entry name" value="ABC_membrane"/>
    <property type="match status" value="1"/>
</dbReference>
<dbReference type="GO" id="GO:0015421">
    <property type="term" value="F:ABC-type oligopeptide transporter activity"/>
    <property type="evidence" value="ECO:0007669"/>
    <property type="project" value="TreeGrafter"/>
</dbReference>
<dbReference type="SMART" id="SM00382">
    <property type="entry name" value="AAA"/>
    <property type="match status" value="1"/>
</dbReference>
<comment type="subcellular location">
    <subcellularLocation>
        <location evidence="1">Cell membrane</location>
        <topology evidence="1">Multi-pass membrane protein</topology>
    </subcellularLocation>
</comment>
<evidence type="ECO:0000256" key="5">
    <source>
        <dbReference type="ARBA" id="ARBA00022741"/>
    </source>
</evidence>
<feature type="transmembrane region" description="Helical" evidence="9">
    <location>
        <begin position="248"/>
        <end position="266"/>
    </location>
</feature>
<keyword evidence="13" id="KW-1185">Reference proteome</keyword>
<dbReference type="SUPFAM" id="SSF52540">
    <property type="entry name" value="P-loop containing nucleoside triphosphate hydrolases"/>
    <property type="match status" value="1"/>
</dbReference>
<feature type="domain" description="ABC transporter" evidence="10">
    <location>
        <begin position="334"/>
        <end position="569"/>
    </location>
</feature>
<evidence type="ECO:0000259" key="11">
    <source>
        <dbReference type="PROSITE" id="PS50929"/>
    </source>
</evidence>
<keyword evidence="3" id="KW-1003">Cell membrane</keyword>
<organism evidence="12 13">
    <name type="scientific">Alkalicoccobacillus porphyridii</name>
    <dbReference type="NCBI Taxonomy" id="2597270"/>
    <lineage>
        <taxon>Bacteria</taxon>
        <taxon>Bacillati</taxon>
        <taxon>Bacillota</taxon>
        <taxon>Bacilli</taxon>
        <taxon>Bacillales</taxon>
        <taxon>Bacillaceae</taxon>
        <taxon>Alkalicoccobacillus</taxon>
    </lineage>
</organism>
<dbReference type="InterPro" id="IPR011527">
    <property type="entry name" value="ABC1_TM_dom"/>
</dbReference>
<dbReference type="AlphaFoldDB" id="A0A553ZWL0"/>
<name>A0A553ZWL0_9BACI</name>
<feature type="transmembrane region" description="Helical" evidence="9">
    <location>
        <begin position="152"/>
        <end position="176"/>
    </location>
</feature>
<dbReference type="InterPro" id="IPR003439">
    <property type="entry name" value="ABC_transporter-like_ATP-bd"/>
</dbReference>
<dbReference type="InterPro" id="IPR003593">
    <property type="entry name" value="AAA+_ATPase"/>
</dbReference>
<evidence type="ECO:0000256" key="2">
    <source>
        <dbReference type="ARBA" id="ARBA00022448"/>
    </source>
</evidence>
<dbReference type="InterPro" id="IPR036640">
    <property type="entry name" value="ABC1_TM_sf"/>
</dbReference>
<dbReference type="Pfam" id="PF00005">
    <property type="entry name" value="ABC_tran"/>
    <property type="match status" value="1"/>
</dbReference>
<dbReference type="InterPro" id="IPR039421">
    <property type="entry name" value="Type_1_exporter"/>
</dbReference>
<evidence type="ECO:0000256" key="6">
    <source>
        <dbReference type="ARBA" id="ARBA00022840"/>
    </source>
</evidence>
<feature type="transmembrane region" description="Helical" evidence="9">
    <location>
        <begin position="55"/>
        <end position="75"/>
    </location>
</feature>
<dbReference type="GO" id="GO:0016887">
    <property type="term" value="F:ATP hydrolysis activity"/>
    <property type="evidence" value="ECO:0007669"/>
    <property type="project" value="InterPro"/>
</dbReference>
<dbReference type="PROSITE" id="PS00211">
    <property type="entry name" value="ABC_TRANSPORTER_1"/>
    <property type="match status" value="1"/>
</dbReference>
<dbReference type="Proteomes" id="UP000318521">
    <property type="component" value="Unassembled WGS sequence"/>
</dbReference>
<evidence type="ECO:0000313" key="12">
    <source>
        <dbReference type="EMBL" id="TSB45812.1"/>
    </source>
</evidence>
<dbReference type="PROSITE" id="PS50893">
    <property type="entry name" value="ABC_TRANSPORTER_2"/>
    <property type="match status" value="1"/>
</dbReference>
<protein>
    <submittedName>
        <fullName evidence="12">ABC transporter ATP-binding protein</fullName>
    </submittedName>
</protein>